<accession>A0A7X0HFX0</accession>
<evidence type="ECO:0000313" key="1">
    <source>
        <dbReference type="EMBL" id="MBB6436728.1"/>
    </source>
</evidence>
<reference evidence="1 2" key="1">
    <citation type="submission" date="2020-08" db="EMBL/GenBank/DDBJ databases">
        <title>Genomic Encyclopedia of Type Strains, Phase IV (KMG-IV): sequencing the most valuable type-strain genomes for metagenomic binning, comparative biology and taxonomic classification.</title>
        <authorList>
            <person name="Goeker M."/>
        </authorList>
    </citation>
    <scope>NUCLEOTIDE SEQUENCE [LARGE SCALE GENOMIC DNA]</scope>
    <source>
        <strain evidence="1 2">DSM 40141</strain>
    </source>
</reference>
<dbReference type="EMBL" id="JACHEM010000007">
    <property type="protein sequence ID" value="MBB6436728.1"/>
    <property type="molecule type" value="Genomic_DNA"/>
</dbReference>
<dbReference type="RefSeq" id="WP_373312598.1">
    <property type="nucleotide sequence ID" value="NZ_BNBN01000010.1"/>
</dbReference>
<organism evidence="1 2">
    <name type="scientific">Streptomyces candidus</name>
    <dbReference type="NCBI Taxonomy" id="67283"/>
    <lineage>
        <taxon>Bacteria</taxon>
        <taxon>Bacillati</taxon>
        <taxon>Actinomycetota</taxon>
        <taxon>Actinomycetes</taxon>
        <taxon>Kitasatosporales</taxon>
        <taxon>Streptomycetaceae</taxon>
        <taxon>Streptomyces</taxon>
    </lineage>
</organism>
<dbReference type="AlphaFoldDB" id="A0A7X0HFX0"/>
<gene>
    <name evidence="1" type="ORF">HNQ79_003201</name>
</gene>
<keyword evidence="2" id="KW-1185">Reference proteome</keyword>
<sequence>MSLLNLRPDNGVLAPAYQQRHFTPDYWRNYTVIGGAGRLENFGDGPGGHVKVGNARRSAHRFDADEVHPIPVADDSAGHGRADPLLIGVFLRFVRHGGTTDTSPVAARTAFATDVGATQSLRDGGMPRRVPVLDADLVACFERGQTPERGRIRE</sequence>
<proteinExistence type="predicted"/>
<name>A0A7X0HFX0_9ACTN</name>
<evidence type="ECO:0000313" key="2">
    <source>
        <dbReference type="Proteomes" id="UP000540423"/>
    </source>
</evidence>
<dbReference type="Proteomes" id="UP000540423">
    <property type="component" value="Unassembled WGS sequence"/>
</dbReference>
<comment type="caution">
    <text evidence="1">The sequence shown here is derived from an EMBL/GenBank/DDBJ whole genome shotgun (WGS) entry which is preliminary data.</text>
</comment>
<protein>
    <submittedName>
        <fullName evidence="1">Uncharacterized protein</fullName>
    </submittedName>
</protein>